<feature type="region of interest" description="Disordered" evidence="1">
    <location>
        <begin position="1"/>
        <end position="29"/>
    </location>
</feature>
<organism evidence="3">
    <name type="scientific">Harpegnathos saltator</name>
    <name type="common">Jerdon's jumping ant</name>
    <dbReference type="NCBI Taxonomy" id="610380"/>
    <lineage>
        <taxon>Eukaryota</taxon>
        <taxon>Metazoa</taxon>
        <taxon>Ecdysozoa</taxon>
        <taxon>Arthropoda</taxon>
        <taxon>Hexapoda</taxon>
        <taxon>Insecta</taxon>
        <taxon>Pterygota</taxon>
        <taxon>Neoptera</taxon>
        <taxon>Endopterygota</taxon>
        <taxon>Hymenoptera</taxon>
        <taxon>Apocrita</taxon>
        <taxon>Aculeata</taxon>
        <taxon>Formicoidea</taxon>
        <taxon>Formicidae</taxon>
        <taxon>Ponerinae</taxon>
        <taxon>Ponerini</taxon>
        <taxon>Harpegnathos</taxon>
    </lineage>
</organism>
<evidence type="ECO:0000313" key="3">
    <source>
        <dbReference type="Proteomes" id="UP000008237"/>
    </source>
</evidence>
<dbReference type="EMBL" id="GL449031">
    <property type="protein sequence ID" value="EFN83441.1"/>
    <property type="molecule type" value="Genomic_DNA"/>
</dbReference>
<keyword evidence="3" id="KW-1185">Reference proteome</keyword>
<name>E2BLI9_HARSA</name>
<accession>E2BLI9</accession>
<reference evidence="2 3" key="1">
    <citation type="journal article" date="2010" name="Science">
        <title>Genomic comparison of the ants Camponotus floridanus and Harpegnathos saltator.</title>
        <authorList>
            <person name="Bonasio R."/>
            <person name="Zhang G."/>
            <person name="Ye C."/>
            <person name="Mutti N.S."/>
            <person name="Fang X."/>
            <person name="Qin N."/>
            <person name="Donahue G."/>
            <person name="Yang P."/>
            <person name="Li Q."/>
            <person name="Li C."/>
            <person name="Zhang P."/>
            <person name="Huang Z."/>
            <person name="Berger S.L."/>
            <person name="Reinberg D."/>
            <person name="Wang J."/>
            <person name="Liebig J."/>
        </authorList>
    </citation>
    <scope>NUCLEOTIDE SEQUENCE [LARGE SCALE GENOMIC DNA]</scope>
    <source>
        <strain evidence="2 3">R22 G/1</strain>
    </source>
</reference>
<evidence type="ECO:0000256" key="1">
    <source>
        <dbReference type="SAM" id="MobiDB-lite"/>
    </source>
</evidence>
<feature type="compositionally biased region" description="Polar residues" evidence="1">
    <location>
        <begin position="1"/>
        <end position="17"/>
    </location>
</feature>
<dbReference type="AlphaFoldDB" id="E2BLI9"/>
<evidence type="ECO:0000313" key="2">
    <source>
        <dbReference type="EMBL" id="EFN83441.1"/>
    </source>
</evidence>
<proteinExistence type="predicted"/>
<protein>
    <submittedName>
        <fullName evidence="2">Uncharacterized protein</fullName>
    </submittedName>
</protein>
<dbReference type="Proteomes" id="UP000008237">
    <property type="component" value="Unassembled WGS sequence"/>
</dbReference>
<dbReference type="InParanoid" id="E2BLI9"/>
<sequence length="80" mass="8547">MTGPNSGPSINLSNTNDRAAGTSKEQTKAPALLYKSKDWITTNLGTIIHGPSFRQPTGRQVSEGTINWPSISCMKPFIGA</sequence>
<gene>
    <name evidence="2" type="ORF">EAI_00087</name>
</gene>